<dbReference type="OrthoDB" id="2831558at2759"/>
<reference evidence="2" key="1">
    <citation type="submission" date="2020-11" db="EMBL/GenBank/DDBJ databases">
        <authorList>
            <consortium name="DOE Joint Genome Institute"/>
            <person name="Ahrendt S."/>
            <person name="Riley R."/>
            <person name="Andreopoulos W."/>
            <person name="Labutti K."/>
            <person name="Pangilinan J."/>
            <person name="Ruiz-Duenas F.J."/>
            <person name="Barrasa J.M."/>
            <person name="Sanchez-Garcia M."/>
            <person name="Camarero S."/>
            <person name="Miyauchi S."/>
            <person name="Serrano A."/>
            <person name="Linde D."/>
            <person name="Babiker R."/>
            <person name="Drula E."/>
            <person name="Ayuso-Fernandez I."/>
            <person name="Pacheco R."/>
            <person name="Padilla G."/>
            <person name="Ferreira P."/>
            <person name="Barriuso J."/>
            <person name="Kellner H."/>
            <person name="Castanera R."/>
            <person name="Alfaro M."/>
            <person name="Ramirez L."/>
            <person name="Pisabarro A.G."/>
            <person name="Kuo A."/>
            <person name="Tritt A."/>
            <person name="Lipzen A."/>
            <person name="He G."/>
            <person name="Yan M."/>
            <person name="Ng V."/>
            <person name="Cullen D."/>
            <person name="Martin F."/>
            <person name="Rosso M.-N."/>
            <person name="Henrissat B."/>
            <person name="Hibbett D."/>
            <person name="Martinez A.T."/>
            <person name="Grigoriev I.V."/>
        </authorList>
    </citation>
    <scope>NUCLEOTIDE SEQUENCE</scope>
    <source>
        <strain evidence="2">ATCC 90797</strain>
    </source>
</reference>
<organism evidence="2 3">
    <name type="scientific">Pleurotus eryngii</name>
    <name type="common">Boletus of the steppes</name>
    <dbReference type="NCBI Taxonomy" id="5323"/>
    <lineage>
        <taxon>Eukaryota</taxon>
        <taxon>Fungi</taxon>
        <taxon>Dikarya</taxon>
        <taxon>Basidiomycota</taxon>
        <taxon>Agaricomycotina</taxon>
        <taxon>Agaricomycetes</taxon>
        <taxon>Agaricomycetidae</taxon>
        <taxon>Agaricales</taxon>
        <taxon>Pleurotineae</taxon>
        <taxon>Pleurotaceae</taxon>
        <taxon>Pleurotus</taxon>
    </lineage>
</organism>
<evidence type="ECO:0000313" key="3">
    <source>
        <dbReference type="Proteomes" id="UP000807025"/>
    </source>
</evidence>
<evidence type="ECO:0000256" key="1">
    <source>
        <dbReference type="SAM" id="MobiDB-lite"/>
    </source>
</evidence>
<sequence>MMSLAFPAGRSLCFTRDLEKVAPRLGVPLEDKRFCVGPDTKLALWYGRRTQIDVNRGPYHSAEAALAAAAHKEIAYSKHFGQPPPPLRRERRPSYKFHKPPSAGVNVEIVLEEVDVVGHNRLVLGNEAPETCGEGFRSLAEAEGQACSKLRKL</sequence>
<dbReference type="EMBL" id="MU154694">
    <property type="protein sequence ID" value="KAF9488840.1"/>
    <property type="molecule type" value="Genomic_DNA"/>
</dbReference>
<dbReference type="AlphaFoldDB" id="A0A9P5ZKB0"/>
<gene>
    <name evidence="2" type="ORF">BDN71DRAFT_1593804</name>
</gene>
<comment type="caution">
    <text evidence="2">The sequence shown here is derived from an EMBL/GenBank/DDBJ whole genome shotgun (WGS) entry which is preliminary data.</text>
</comment>
<keyword evidence="3" id="KW-1185">Reference proteome</keyword>
<feature type="region of interest" description="Disordered" evidence="1">
    <location>
        <begin position="78"/>
        <end position="99"/>
    </location>
</feature>
<protein>
    <submittedName>
        <fullName evidence="2">Uncharacterized protein</fullName>
    </submittedName>
</protein>
<dbReference type="Proteomes" id="UP000807025">
    <property type="component" value="Unassembled WGS sequence"/>
</dbReference>
<name>A0A9P5ZKB0_PLEER</name>
<feature type="compositionally biased region" description="Basic residues" evidence="1">
    <location>
        <begin position="89"/>
        <end position="99"/>
    </location>
</feature>
<accession>A0A9P5ZKB0</accession>
<evidence type="ECO:0000313" key="2">
    <source>
        <dbReference type="EMBL" id="KAF9488840.1"/>
    </source>
</evidence>
<proteinExistence type="predicted"/>